<dbReference type="PANTHER" id="PTHR47433:SF1">
    <property type="entry name" value="VACUOLAR PROTEIN SORTING-ASSOCIATED PROTEIN 17"/>
    <property type="match status" value="1"/>
</dbReference>
<dbReference type="EMBL" id="BSXU01001659">
    <property type="protein sequence ID" value="GMG29704.1"/>
    <property type="molecule type" value="Genomic_DNA"/>
</dbReference>
<dbReference type="GO" id="GO:0005829">
    <property type="term" value="C:cytosol"/>
    <property type="evidence" value="ECO:0007669"/>
    <property type="project" value="GOC"/>
</dbReference>
<proteinExistence type="predicted"/>
<evidence type="ECO:0000313" key="2">
    <source>
        <dbReference type="EMBL" id="GMG29704.1"/>
    </source>
</evidence>
<dbReference type="InterPro" id="IPR053055">
    <property type="entry name" value="VPS17"/>
</dbReference>
<sequence>MSMAQVEALRRETTTKNNQLIFSIMSGAVPYDPDDFDNNPFAESSIIIQPPVQQQTNTTTDDKGKESVGPITPHFPQSPFVAHGAIPSMTGDDHAQSSLPPMPEHIQPSDLTKQQPPTPQQPEHREQPNLPPKETNTKQNEEEELNSTFHHYPTNLDLKKFLPERLNRGSFSLAVKVIEVEKNGNSGYKNPIIKFNATVKNIPGFRRSTYKEVRRSYKEIESFSCQHSLNLFKTGLIECA</sequence>
<feature type="compositionally biased region" description="Low complexity" evidence="1">
    <location>
        <begin position="41"/>
        <end position="59"/>
    </location>
</feature>
<comment type="caution">
    <text evidence="2">The sequence shown here is derived from an EMBL/GenBank/DDBJ whole genome shotgun (WGS) entry which is preliminary data.</text>
</comment>
<protein>
    <submittedName>
        <fullName evidence="2">Unnamed protein product</fullName>
    </submittedName>
</protein>
<gene>
    <name evidence="2" type="ORF">Amon01_000375300</name>
</gene>
<dbReference type="GO" id="GO:0006886">
    <property type="term" value="P:intracellular protein transport"/>
    <property type="evidence" value="ECO:0007669"/>
    <property type="project" value="TreeGrafter"/>
</dbReference>
<evidence type="ECO:0000313" key="3">
    <source>
        <dbReference type="Proteomes" id="UP001165063"/>
    </source>
</evidence>
<dbReference type="GO" id="GO:0030905">
    <property type="term" value="C:retromer, tubulation complex"/>
    <property type="evidence" value="ECO:0007669"/>
    <property type="project" value="TreeGrafter"/>
</dbReference>
<evidence type="ECO:0000256" key="1">
    <source>
        <dbReference type="SAM" id="MobiDB-lite"/>
    </source>
</evidence>
<keyword evidence="3" id="KW-1185">Reference proteome</keyword>
<dbReference type="PANTHER" id="PTHR47433">
    <property type="entry name" value="VACUOLAR PROTEIN SORTING-ASSOCIATED PROTEIN 17"/>
    <property type="match status" value="1"/>
</dbReference>
<dbReference type="Proteomes" id="UP001165063">
    <property type="component" value="Unassembled WGS sequence"/>
</dbReference>
<dbReference type="GO" id="GO:0032266">
    <property type="term" value="F:phosphatidylinositol-3-phosphate binding"/>
    <property type="evidence" value="ECO:0007669"/>
    <property type="project" value="TreeGrafter"/>
</dbReference>
<accession>A0A9W6YSW7</accession>
<feature type="region of interest" description="Disordered" evidence="1">
    <location>
        <begin position="41"/>
        <end position="143"/>
    </location>
</feature>
<reference evidence="2" key="1">
    <citation type="submission" date="2023-04" db="EMBL/GenBank/DDBJ databases">
        <title>Ambrosiozyma monospora NBRC 1965.</title>
        <authorList>
            <person name="Ichikawa N."/>
            <person name="Sato H."/>
            <person name="Tonouchi N."/>
        </authorList>
    </citation>
    <scope>NUCLEOTIDE SEQUENCE</scope>
    <source>
        <strain evidence="2">NBRC 1965</strain>
    </source>
</reference>
<name>A0A9W6YSW7_AMBMO</name>
<organism evidence="2 3">
    <name type="scientific">Ambrosiozyma monospora</name>
    <name type="common">Yeast</name>
    <name type="synonym">Endomycopsis monosporus</name>
    <dbReference type="NCBI Taxonomy" id="43982"/>
    <lineage>
        <taxon>Eukaryota</taxon>
        <taxon>Fungi</taxon>
        <taxon>Dikarya</taxon>
        <taxon>Ascomycota</taxon>
        <taxon>Saccharomycotina</taxon>
        <taxon>Pichiomycetes</taxon>
        <taxon>Pichiales</taxon>
        <taxon>Pichiaceae</taxon>
        <taxon>Ambrosiozyma</taxon>
    </lineage>
</organism>
<dbReference type="GO" id="GO:0042147">
    <property type="term" value="P:retrograde transport, endosome to Golgi"/>
    <property type="evidence" value="ECO:0007669"/>
    <property type="project" value="TreeGrafter"/>
</dbReference>
<dbReference type="GO" id="GO:0005768">
    <property type="term" value="C:endosome"/>
    <property type="evidence" value="ECO:0007669"/>
    <property type="project" value="TreeGrafter"/>
</dbReference>
<dbReference type="AlphaFoldDB" id="A0A9W6YSW7"/>